<sequence>MARKCGGGGGGDSITEDDNTQLLPPSASWRLDIDKFRLPQERHNHRSHDGSFSLDRLLHTSSTHYLISSLSIPFLNCLFLFFRYCSC</sequence>
<dbReference type="Proteomes" id="UP001162972">
    <property type="component" value="Chromosome 10"/>
</dbReference>
<feature type="transmembrane region" description="Helical" evidence="2">
    <location>
        <begin position="63"/>
        <end position="82"/>
    </location>
</feature>
<proteinExistence type="predicted"/>
<feature type="region of interest" description="Disordered" evidence="1">
    <location>
        <begin position="1"/>
        <end position="25"/>
    </location>
</feature>
<dbReference type="AlphaFoldDB" id="A0AAD6KZA7"/>
<evidence type="ECO:0000313" key="3">
    <source>
        <dbReference type="EMBL" id="KAJ6432336.1"/>
    </source>
</evidence>
<name>A0AAD6KZA7_9ROSI</name>
<organism evidence="3 4">
    <name type="scientific">Salix udensis</name>
    <dbReference type="NCBI Taxonomy" id="889485"/>
    <lineage>
        <taxon>Eukaryota</taxon>
        <taxon>Viridiplantae</taxon>
        <taxon>Streptophyta</taxon>
        <taxon>Embryophyta</taxon>
        <taxon>Tracheophyta</taxon>
        <taxon>Spermatophyta</taxon>
        <taxon>Magnoliopsida</taxon>
        <taxon>eudicotyledons</taxon>
        <taxon>Gunneridae</taxon>
        <taxon>Pentapetalae</taxon>
        <taxon>rosids</taxon>
        <taxon>fabids</taxon>
        <taxon>Malpighiales</taxon>
        <taxon>Salicaceae</taxon>
        <taxon>Saliceae</taxon>
        <taxon>Salix</taxon>
    </lineage>
</organism>
<keyword evidence="2" id="KW-0812">Transmembrane</keyword>
<comment type="caution">
    <text evidence="3">The sequence shown here is derived from an EMBL/GenBank/DDBJ whole genome shotgun (WGS) entry which is preliminary data.</text>
</comment>
<feature type="compositionally biased region" description="Gly residues" evidence="1">
    <location>
        <begin position="1"/>
        <end position="12"/>
    </location>
</feature>
<keyword evidence="2" id="KW-1133">Transmembrane helix</keyword>
<protein>
    <submittedName>
        <fullName evidence="3">Uncharacterized protein</fullName>
    </submittedName>
</protein>
<keyword evidence="4" id="KW-1185">Reference proteome</keyword>
<accession>A0AAD6KZA7</accession>
<keyword evidence="2" id="KW-0472">Membrane</keyword>
<dbReference type="EMBL" id="JAPFFJ010000003">
    <property type="protein sequence ID" value="KAJ6432336.1"/>
    <property type="molecule type" value="Genomic_DNA"/>
</dbReference>
<gene>
    <name evidence="3" type="ORF">OIU84_019556</name>
</gene>
<evidence type="ECO:0000313" key="4">
    <source>
        <dbReference type="Proteomes" id="UP001162972"/>
    </source>
</evidence>
<reference evidence="3 4" key="1">
    <citation type="journal article" date="2023" name="Int. J. Mol. Sci.">
        <title>De Novo Assembly and Annotation of 11 Diverse Shrub Willow (Salix) Genomes Reveals Novel Gene Organization in Sex-Linked Regions.</title>
        <authorList>
            <person name="Hyden B."/>
            <person name="Feng K."/>
            <person name="Yates T.B."/>
            <person name="Jawdy S."/>
            <person name="Cereghino C."/>
            <person name="Smart L.B."/>
            <person name="Muchero W."/>
        </authorList>
    </citation>
    <scope>NUCLEOTIDE SEQUENCE [LARGE SCALE GENOMIC DNA]</scope>
    <source>
        <tissue evidence="3">Shoot tip</tissue>
    </source>
</reference>
<evidence type="ECO:0000256" key="2">
    <source>
        <dbReference type="SAM" id="Phobius"/>
    </source>
</evidence>
<evidence type="ECO:0000256" key="1">
    <source>
        <dbReference type="SAM" id="MobiDB-lite"/>
    </source>
</evidence>